<name>A0A1B6QC91_SORBI</name>
<dbReference type="Proteomes" id="UP000000768">
    <property type="component" value="Chromosome 2"/>
</dbReference>
<feature type="region of interest" description="Disordered" evidence="1">
    <location>
        <begin position="33"/>
        <end position="110"/>
    </location>
</feature>
<sequence length="131" mass="14588">MNLSLRCPNPAVCLANRALLMAWRAAWLEIQQCGGGGDRSRRRRSVRRSSPNARSTPAVLTRSTALAMLTRRGTRRRAAGQPPGWRHARTHPPRNEPGTQSARRGKTPEVERNGMEVCHLSMVVHHPSVQV</sequence>
<dbReference type="AlphaFoldDB" id="A0A1B6QC91"/>
<evidence type="ECO:0000313" key="3">
    <source>
        <dbReference type="Proteomes" id="UP000000768"/>
    </source>
</evidence>
<protein>
    <submittedName>
        <fullName evidence="2">Uncharacterized protein</fullName>
    </submittedName>
</protein>
<dbReference type="InParanoid" id="A0A1B6QC91"/>
<accession>A0A1B6QC91</accession>
<evidence type="ECO:0000256" key="1">
    <source>
        <dbReference type="SAM" id="MobiDB-lite"/>
    </source>
</evidence>
<proteinExistence type="predicted"/>
<dbReference type="Gramene" id="KXG35537">
    <property type="protein sequence ID" value="KXG35537"/>
    <property type="gene ID" value="SORBI_3002G188100"/>
</dbReference>
<organism evidence="2 3">
    <name type="scientific">Sorghum bicolor</name>
    <name type="common">Sorghum</name>
    <name type="synonym">Sorghum vulgare</name>
    <dbReference type="NCBI Taxonomy" id="4558"/>
    <lineage>
        <taxon>Eukaryota</taxon>
        <taxon>Viridiplantae</taxon>
        <taxon>Streptophyta</taxon>
        <taxon>Embryophyta</taxon>
        <taxon>Tracheophyta</taxon>
        <taxon>Spermatophyta</taxon>
        <taxon>Magnoliopsida</taxon>
        <taxon>Liliopsida</taxon>
        <taxon>Poales</taxon>
        <taxon>Poaceae</taxon>
        <taxon>PACMAD clade</taxon>
        <taxon>Panicoideae</taxon>
        <taxon>Andropogonodae</taxon>
        <taxon>Andropogoneae</taxon>
        <taxon>Sorghinae</taxon>
        <taxon>Sorghum</taxon>
    </lineage>
</organism>
<evidence type="ECO:0000313" key="2">
    <source>
        <dbReference type="EMBL" id="KXG35537.1"/>
    </source>
</evidence>
<dbReference type="EMBL" id="CM000761">
    <property type="protein sequence ID" value="KXG35537.1"/>
    <property type="molecule type" value="Genomic_DNA"/>
</dbReference>
<reference evidence="2 3" key="1">
    <citation type="journal article" date="2009" name="Nature">
        <title>The Sorghum bicolor genome and the diversification of grasses.</title>
        <authorList>
            <person name="Paterson A.H."/>
            <person name="Bowers J.E."/>
            <person name="Bruggmann R."/>
            <person name="Dubchak I."/>
            <person name="Grimwood J."/>
            <person name="Gundlach H."/>
            <person name="Haberer G."/>
            <person name="Hellsten U."/>
            <person name="Mitros T."/>
            <person name="Poliakov A."/>
            <person name="Schmutz J."/>
            <person name="Spannagl M."/>
            <person name="Tang H."/>
            <person name="Wang X."/>
            <person name="Wicker T."/>
            <person name="Bharti A.K."/>
            <person name="Chapman J."/>
            <person name="Feltus F.A."/>
            <person name="Gowik U."/>
            <person name="Grigoriev I.V."/>
            <person name="Lyons E."/>
            <person name="Maher C.A."/>
            <person name="Martis M."/>
            <person name="Narechania A."/>
            <person name="Otillar R.P."/>
            <person name="Penning B.W."/>
            <person name="Salamov A.A."/>
            <person name="Wang Y."/>
            <person name="Zhang L."/>
            <person name="Carpita N.C."/>
            <person name="Freeling M."/>
            <person name="Gingle A.R."/>
            <person name="Hash C.T."/>
            <person name="Keller B."/>
            <person name="Klein P."/>
            <person name="Kresovich S."/>
            <person name="McCann M.C."/>
            <person name="Ming R."/>
            <person name="Peterson D.G."/>
            <person name="Mehboob-ur-Rahman"/>
            <person name="Ware D."/>
            <person name="Westhoff P."/>
            <person name="Mayer K.F."/>
            <person name="Messing J."/>
            <person name="Rokhsar D.S."/>
        </authorList>
    </citation>
    <scope>NUCLEOTIDE SEQUENCE [LARGE SCALE GENOMIC DNA]</scope>
    <source>
        <strain evidence="3">cv. BTx623</strain>
    </source>
</reference>
<reference evidence="3" key="2">
    <citation type="journal article" date="2018" name="Plant J.">
        <title>The Sorghum bicolor reference genome: improved assembly, gene annotations, a transcriptome atlas, and signatures of genome organization.</title>
        <authorList>
            <person name="McCormick R.F."/>
            <person name="Truong S.K."/>
            <person name="Sreedasyam A."/>
            <person name="Jenkins J."/>
            <person name="Shu S."/>
            <person name="Sims D."/>
            <person name="Kennedy M."/>
            <person name="Amirebrahimi M."/>
            <person name="Weers B.D."/>
            <person name="McKinley B."/>
            <person name="Mattison A."/>
            <person name="Morishige D.T."/>
            <person name="Grimwood J."/>
            <person name="Schmutz J."/>
            <person name="Mullet J.E."/>
        </authorList>
    </citation>
    <scope>NUCLEOTIDE SEQUENCE [LARGE SCALE GENOMIC DNA]</scope>
    <source>
        <strain evidence="3">cv. BTx623</strain>
    </source>
</reference>
<gene>
    <name evidence="2" type="ORF">SORBI_3002G188100</name>
</gene>
<keyword evidence="3" id="KW-1185">Reference proteome</keyword>